<dbReference type="GO" id="GO:0005634">
    <property type="term" value="C:nucleus"/>
    <property type="evidence" value="ECO:0007669"/>
    <property type="project" value="TreeGrafter"/>
</dbReference>
<dbReference type="GO" id="GO:0032233">
    <property type="term" value="P:positive regulation of actin filament bundle assembly"/>
    <property type="evidence" value="ECO:0007669"/>
    <property type="project" value="TreeGrafter"/>
</dbReference>
<dbReference type="RefSeq" id="XP_032824930.1">
    <property type="nucleotide sequence ID" value="XM_032969039.1"/>
</dbReference>
<evidence type="ECO:0000256" key="1">
    <source>
        <dbReference type="ARBA" id="ARBA00004496"/>
    </source>
</evidence>
<dbReference type="GO" id="GO:0030018">
    <property type="term" value="C:Z disc"/>
    <property type="evidence" value="ECO:0007669"/>
    <property type="project" value="TreeGrafter"/>
</dbReference>
<feature type="compositionally biased region" description="Polar residues" evidence="5">
    <location>
        <begin position="1008"/>
        <end position="1017"/>
    </location>
</feature>
<name>A0AAJ7X8B4_PETMA</name>
<feature type="region of interest" description="Disordered" evidence="5">
    <location>
        <begin position="385"/>
        <end position="418"/>
    </location>
</feature>
<dbReference type="PANTHER" id="PTHR24217:SF0">
    <property type="entry name" value="PDZ DOMAIN-CONTAINING PROTEIN"/>
    <property type="match status" value="1"/>
</dbReference>
<feature type="compositionally biased region" description="Polar residues" evidence="5">
    <location>
        <begin position="1284"/>
        <end position="1296"/>
    </location>
</feature>
<evidence type="ECO:0000313" key="7">
    <source>
        <dbReference type="RefSeq" id="XP_032824930.1"/>
    </source>
</evidence>
<feature type="region of interest" description="Disordered" evidence="5">
    <location>
        <begin position="1390"/>
        <end position="1412"/>
    </location>
</feature>
<reference evidence="7" key="1">
    <citation type="submission" date="2025-08" db="UniProtKB">
        <authorList>
            <consortium name="RefSeq"/>
        </authorList>
    </citation>
    <scope>IDENTIFICATION</scope>
    <source>
        <tissue evidence="7">Sperm</tissue>
    </source>
</reference>
<feature type="region of interest" description="Disordered" evidence="5">
    <location>
        <begin position="61"/>
        <end position="110"/>
    </location>
</feature>
<feature type="compositionally biased region" description="Gly residues" evidence="5">
    <location>
        <begin position="388"/>
        <end position="418"/>
    </location>
</feature>
<feature type="region of interest" description="Disordered" evidence="5">
    <location>
        <begin position="759"/>
        <end position="781"/>
    </location>
</feature>
<dbReference type="GO" id="GO:0003779">
    <property type="term" value="F:actin binding"/>
    <property type="evidence" value="ECO:0007669"/>
    <property type="project" value="TreeGrafter"/>
</dbReference>
<sequence length="1733" mass="181131">MSKVSVLKIFPRDGTLSRGIDGARENPTPPQHEPAVHATAWHSDPKTAGPATAWHSDLEPAGHATARHGNPKRLAPAGPDMAWYSDPETAGPATARHSNPEPAGSTTVWHSIPEPTRYATAWHSDTEAAGHARARHNDSKRPVSAAGLATMWHGDLGRKGPATARHGDPEPAGNTGARHGDPKRPVSIAGLATMWHGDLERRGHATARHGDTERPASAAVDSTARHGDPEPLAQAAVPPPVTRVYVSPCNEVTDLGRVRERKARAITDSDPARVARCNASYVQKGIVCSLGPPEGIVGACALASALPVPPAPAEGSGEPGETVRASASAAASTIAAAPPLSISLPPTEVRRERTVRKATQSSRLYSAHAGEWPDGAFVKDASTDQWAGGDGNGETVGGYSGGGGTGGGGNGGGTGSGGNGGGVGSNGVGGGDVPVVLTSAADINLIAMSLTCEELCEEEVGPAESAAITTTAVVSAAVAAAASQLDQPGEVNEEDSRDARCWDNAPAWVASNDVVAERKEEEQVEVAVPVAVQVEEEKGGATDRMQGLSLYCGAVPMLEPVEDCASEGLATTYRERAKQARLHRGESSSDRQVKEAKTKCRTIASLLTEAPDPHSRGVLMFKKRRRRARHYTLVSFGEGDDTDGGVDTDAGLDTDAAPYTSESDLDEDSAFTDLEQEMEAERARVAAASAVAQLGTIDGLTGRGAEMFKERQRNAGAEPAVNGDAPDEWVFLGTEDLPAPCSGPAPHEARAKFFERPACGEAQQPRSSQQGPPPGVQLHNAAPQNSCAFVQPMMQAPPAHQVHPSTGNPGVGNGATAFQQMTVNSSSVASVPQTSMAQEMMSSSVKVDSFQQEQQQHRQQVVVKTKQVANVVNRTARPFTPAGPIENRAATPFAAQPAPKMTAQFNQVAGNELPLRANHPERQGQAPEIPCVAQVNVHPAVSAQATVTSAETPVASPAVAPMQRPSVNINYVSAQSPQRGVSAGQHGSRVAAAAGSYAEASPVANPAPASTWSSPDAEQSREGGPSNSYFSPASPQVSQPVFANNPSLGTGDPPAYQPVTSQSAFAGSTIIVPPPPPYAQPAGFASTQQHSQAPPPTPVTPLPQQQQQQTPVLSVILPPPLFAQPTEQEQRGDAAAIFNGLGTDTASTSTDRDRGSAIWSPEPPVEQLSSREQRISIPASRSGILAEAKKRNQGNKAMFTFKEPPKNSPNPDLLSLVQNLDDKTKPEGQFEVGPEEDSLGLGAEASNFWQTQAQAQGFKSPPPVAPKPMAKVQGYEAYTQLANQAPSWSHQAQAGTRSDPIPTYRASDTVSNELPQQPQQQQIKATLAQPTAEGARFVYSPENNAVAARNKAAQSAAAVLASDMSQMKGKGAQLFAKRQSRMEKYIVDGTLSPAEEMRGPSPTPSLPSSWKYSSQIRAPPPIGFNPILSPFYPLAAAKGHATQSSPKSPAAAKTKGKPKPKMESLDVMKHQPYQLNSAMFSFSPSIPAAAPAGGPGRQAQSLPRNAQPPTAAQASEATRSHLAAQNQAPAMVTTQLQMEVRSVEKPAQQQPQQQQPTKSFATVLPQQMNGISTSVEAMSSPQISARPQPLVSASSLLNGPVPPTNYTSGDDSQLTTPPHQHRVTSHIQMEVKSAASGAPSIPAVNAWQQPPPTGLAPAYPGGHQPPPYPGHAGDIAGPIGFGAQLPPLPAEPPQVSLGRPVTQATLLVATPRPSFSAKKNGAQAQVWRPGVAN</sequence>
<feature type="region of interest" description="Disordered" evidence="5">
    <location>
        <begin position="204"/>
        <end position="235"/>
    </location>
</feature>
<keyword evidence="6" id="KW-1185">Reference proteome</keyword>
<feature type="region of interest" description="Disordered" evidence="5">
    <location>
        <begin position="1221"/>
        <end position="1240"/>
    </location>
</feature>
<evidence type="ECO:0000313" key="6">
    <source>
        <dbReference type="Proteomes" id="UP001318040"/>
    </source>
</evidence>
<feature type="region of interest" description="Disordered" evidence="5">
    <location>
        <begin position="153"/>
        <end position="185"/>
    </location>
</feature>
<feature type="compositionally biased region" description="Polar residues" evidence="5">
    <location>
        <begin position="1498"/>
        <end position="1527"/>
    </location>
</feature>
<keyword evidence="2" id="KW-0963">Cytoplasm</keyword>
<protein>
    <submittedName>
        <fullName evidence="7">Uncharacterized protein LOC116950892</fullName>
    </submittedName>
</protein>
<feature type="region of interest" description="Disordered" evidence="5">
    <location>
        <begin position="1540"/>
        <end position="1559"/>
    </location>
</feature>
<feature type="region of interest" description="Disordered" evidence="5">
    <location>
        <begin position="1486"/>
        <end position="1527"/>
    </location>
</feature>
<feature type="compositionally biased region" description="Basic and acidic residues" evidence="5">
    <location>
        <begin position="204"/>
        <end position="214"/>
    </location>
</feature>
<feature type="compositionally biased region" description="Polar residues" evidence="5">
    <location>
        <begin position="1025"/>
        <end position="1048"/>
    </location>
</feature>
<gene>
    <name evidence="7" type="primary">LOC116950892</name>
</gene>
<evidence type="ECO:0000256" key="5">
    <source>
        <dbReference type="SAM" id="MobiDB-lite"/>
    </source>
</evidence>
<dbReference type="KEGG" id="pmrn:116950892"/>
<evidence type="ECO:0000256" key="3">
    <source>
        <dbReference type="ARBA" id="ARBA00022553"/>
    </source>
</evidence>
<dbReference type="InterPro" id="IPR051976">
    <property type="entry name" value="Synaptopodin_domain"/>
</dbReference>
<feature type="region of interest" description="Disordered" evidence="5">
    <location>
        <begin position="1001"/>
        <end position="1183"/>
    </location>
</feature>
<evidence type="ECO:0000256" key="4">
    <source>
        <dbReference type="ARBA" id="ARBA00038161"/>
    </source>
</evidence>
<feature type="region of interest" description="Disordered" evidence="5">
    <location>
        <begin position="1284"/>
        <end position="1320"/>
    </location>
</feature>
<comment type="similarity">
    <text evidence="4">Belongs to the synaptopodin family.</text>
</comment>
<comment type="subcellular location">
    <subcellularLocation>
        <location evidence="1">Cytoplasm</location>
    </subcellularLocation>
</comment>
<organism evidence="6 7">
    <name type="scientific">Petromyzon marinus</name>
    <name type="common">Sea lamprey</name>
    <dbReference type="NCBI Taxonomy" id="7757"/>
    <lineage>
        <taxon>Eukaryota</taxon>
        <taxon>Metazoa</taxon>
        <taxon>Chordata</taxon>
        <taxon>Craniata</taxon>
        <taxon>Vertebrata</taxon>
        <taxon>Cyclostomata</taxon>
        <taxon>Hyperoartia</taxon>
        <taxon>Petromyzontiformes</taxon>
        <taxon>Petromyzontidae</taxon>
        <taxon>Petromyzon</taxon>
    </lineage>
</organism>
<proteinExistence type="inferred from homology"/>
<feature type="compositionally biased region" description="Low complexity" evidence="5">
    <location>
        <begin position="1444"/>
        <end position="1453"/>
    </location>
</feature>
<dbReference type="Proteomes" id="UP001318040">
    <property type="component" value="Chromosome 41"/>
</dbReference>
<dbReference type="GO" id="GO:0015629">
    <property type="term" value="C:actin cytoskeleton"/>
    <property type="evidence" value="ECO:0007669"/>
    <property type="project" value="TreeGrafter"/>
</dbReference>
<dbReference type="PANTHER" id="PTHR24217">
    <property type="entry name" value="PUTATIVE-RELATED"/>
    <property type="match status" value="1"/>
</dbReference>
<accession>A0AAJ7X8B4</accession>
<feature type="region of interest" description="Disordered" evidence="5">
    <location>
        <begin position="1437"/>
        <end position="1463"/>
    </location>
</feature>
<feature type="region of interest" description="Disordered" evidence="5">
    <location>
        <begin position="14"/>
        <end position="35"/>
    </location>
</feature>
<feature type="compositionally biased region" description="Low complexity" evidence="5">
    <location>
        <begin position="1102"/>
        <end position="1113"/>
    </location>
</feature>
<evidence type="ECO:0000256" key="2">
    <source>
        <dbReference type="ARBA" id="ARBA00022490"/>
    </source>
</evidence>
<keyword evidence="3" id="KW-0597">Phosphoprotein</keyword>